<dbReference type="AlphaFoldDB" id="A0A931CHN8"/>
<gene>
    <name evidence="3" type="ORF">I4J89_38390</name>
</gene>
<dbReference type="SUPFAM" id="SSF52266">
    <property type="entry name" value="SGNH hydrolase"/>
    <property type="match status" value="1"/>
</dbReference>
<dbReference type="InterPro" id="IPR053140">
    <property type="entry name" value="GDSL_Rv0518-like"/>
</dbReference>
<dbReference type="PANTHER" id="PTHR43784">
    <property type="entry name" value="GDSL-LIKE LIPASE/ACYLHYDROLASE, PUTATIVE (AFU_ORTHOLOGUE AFUA_2G00820)-RELATED"/>
    <property type="match status" value="1"/>
</dbReference>
<protein>
    <submittedName>
        <fullName evidence="3">SGNH/GDSL hydrolase family protein</fullName>
    </submittedName>
</protein>
<dbReference type="PANTHER" id="PTHR43784:SF2">
    <property type="entry name" value="GDSL-LIKE LIPASE_ACYLHYDROLASE, PUTATIVE (AFU_ORTHOLOGUE AFUA_2G00820)-RELATED"/>
    <property type="match status" value="1"/>
</dbReference>
<dbReference type="Proteomes" id="UP000598146">
    <property type="component" value="Unassembled WGS sequence"/>
</dbReference>
<dbReference type="RefSeq" id="WP_196419106.1">
    <property type="nucleotide sequence ID" value="NZ_JADQTO010000026.1"/>
</dbReference>
<dbReference type="InterPro" id="IPR036514">
    <property type="entry name" value="SGNH_hydro_sf"/>
</dbReference>
<comment type="caution">
    <text evidence="3">The sequence shown here is derived from an EMBL/GenBank/DDBJ whole genome shotgun (WGS) entry which is preliminary data.</text>
</comment>
<keyword evidence="1" id="KW-0732">Signal</keyword>
<keyword evidence="3" id="KW-0378">Hydrolase</keyword>
<evidence type="ECO:0000313" key="4">
    <source>
        <dbReference type="Proteomes" id="UP000598146"/>
    </source>
</evidence>
<dbReference type="InterPro" id="IPR013830">
    <property type="entry name" value="SGNH_hydro"/>
</dbReference>
<dbReference type="Gene3D" id="3.40.50.1110">
    <property type="entry name" value="SGNH hydrolase"/>
    <property type="match status" value="1"/>
</dbReference>
<dbReference type="GO" id="GO:0016787">
    <property type="term" value="F:hydrolase activity"/>
    <property type="evidence" value="ECO:0007669"/>
    <property type="project" value="UniProtKB-KW"/>
</dbReference>
<feature type="signal peptide" evidence="1">
    <location>
        <begin position="1"/>
        <end position="26"/>
    </location>
</feature>
<keyword evidence="4" id="KW-1185">Reference proteome</keyword>
<feature type="chain" id="PRO_5037137201" evidence="1">
    <location>
        <begin position="27"/>
        <end position="462"/>
    </location>
</feature>
<dbReference type="EMBL" id="JADQTO010000026">
    <property type="protein sequence ID" value="MBG0567336.1"/>
    <property type="molecule type" value="Genomic_DNA"/>
</dbReference>
<evidence type="ECO:0000313" key="3">
    <source>
        <dbReference type="EMBL" id="MBG0567336.1"/>
    </source>
</evidence>
<evidence type="ECO:0000259" key="2">
    <source>
        <dbReference type="Pfam" id="PF13472"/>
    </source>
</evidence>
<sequence length="462" mass="48505">MRVKRPSRAVVAAFAWVILTPVAAVAQEPITTAGGSPAAWIDAWTGSAQGVYPVGYSVAQPGPVGPAGPGNQAPLLTAAFPDNQARNQTLRMIVHPSVEGTSWRIRLTNEFGTRPVIFERAYAGLQSSGGNVKAGTNRALTFAGRRSVTVPAGRTVLSDPVSVRVTDAQSQHLAVSLHVAGASGPMTWHAAAFTTSYLSDPNAGDHTADIADTAFPHSTTSWFFVSEVQAQRRDTATVVAFGDSITDGFFSTLNEDDRWPDALQRRLAHRPISVVTEAIGGNMVTRIGRTPGGCTPCDGPPALDRLDRDVLDRPGVRAVILLEGINDLGGGGATAEQVIAGYREIIRRVHARGIKIIGGTLTPSAGTAFGLYGTPETDAKRRAINDFIRTSGLFDGVADFAAATEDPANPGRLLPAYDTNSTAGGPGDHLHPNRAGFLAMAAAVDVAQLERLVREPAGKRAA</sequence>
<organism evidence="3 4">
    <name type="scientific">Actinoplanes aureus</name>
    <dbReference type="NCBI Taxonomy" id="2792083"/>
    <lineage>
        <taxon>Bacteria</taxon>
        <taxon>Bacillati</taxon>
        <taxon>Actinomycetota</taxon>
        <taxon>Actinomycetes</taxon>
        <taxon>Micromonosporales</taxon>
        <taxon>Micromonosporaceae</taxon>
        <taxon>Actinoplanes</taxon>
    </lineage>
</organism>
<evidence type="ECO:0000256" key="1">
    <source>
        <dbReference type="SAM" id="SignalP"/>
    </source>
</evidence>
<proteinExistence type="predicted"/>
<feature type="domain" description="SGNH hydrolase-type esterase" evidence="2">
    <location>
        <begin position="240"/>
        <end position="436"/>
    </location>
</feature>
<dbReference type="CDD" id="cd01830">
    <property type="entry name" value="XynE_like"/>
    <property type="match status" value="1"/>
</dbReference>
<reference evidence="3" key="1">
    <citation type="submission" date="2020-11" db="EMBL/GenBank/DDBJ databases">
        <title>Isolation and identification of active actinomycetes.</title>
        <authorList>
            <person name="Sun X."/>
        </authorList>
    </citation>
    <scope>NUCLEOTIDE SEQUENCE</scope>
    <source>
        <strain evidence="3">NEAU-A11</strain>
    </source>
</reference>
<accession>A0A931CHN8</accession>
<dbReference type="Pfam" id="PF13472">
    <property type="entry name" value="Lipase_GDSL_2"/>
    <property type="match status" value="1"/>
</dbReference>
<name>A0A931CHN8_9ACTN</name>